<dbReference type="SUPFAM" id="SSF103473">
    <property type="entry name" value="MFS general substrate transporter"/>
    <property type="match status" value="1"/>
</dbReference>
<dbReference type="EMBL" id="JTDY01005416">
    <property type="protein sequence ID" value="KOB67030.1"/>
    <property type="molecule type" value="Genomic_DNA"/>
</dbReference>
<dbReference type="AlphaFoldDB" id="A0A0L7KV69"/>
<feature type="transmembrane region" description="Helical" evidence="6">
    <location>
        <begin position="251"/>
        <end position="273"/>
    </location>
</feature>
<evidence type="ECO:0000256" key="2">
    <source>
        <dbReference type="ARBA" id="ARBA00022448"/>
    </source>
</evidence>
<dbReference type="InterPro" id="IPR036259">
    <property type="entry name" value="MFS_trans_sf"/>
</dbReference>
<dbReference type="GO" id="GO:0016020">
    <property type="term" value="C:membrane"/>
    <property type="evidence" value="ECO:0007669"/>
    <property type="project" value="UniProtKB-SubCell"/>
</dbReference>
<sequence>MSYFWGYLSDTQGRRRTLLIGLWGGFVASTVSAFSTHWYMLAALKIIVPGYFILNMGFRYEWGLISFTPWRLLSLVVTAPLGLSALMLHCFCESPKFLLNAGRKAEALECLGTIWRRNGYSVSYPILPLFKPPLLWRTLQLFYLTAVIYAMPGLWTRPALREPRTLFSGIIHGVMFFTITLGISKLAHRKKALMIAFFLIPLLSTLGAVYNENNVASLVLFVGMMMTNMCMGVLFSYYVDLYPTSYRGMAACLGVMMSRLSGLAGVHFVGALICT</sequence>
<feature type="transmembrane region" description="Helical" evidence="6">
    <location>
        <begin position="20"/>
        <end position="52"/>
    </location>
</feature>
<reference evidence="7 8" key="1">
    <citation type="journal article" date="2015" name="Genome Biol. Evol.">
        <title>The genome of winter moth (Operophtera brumata) provides a genomic perspective on sexual dimorphism and phenology.</title>
        <authorList>
            <person name="Derks M.F."/>
            <person name="Smit S."/>
            <person name="Salis L."/>
            <person name="Schijlen E."/>
            <person name="Bossers A."/>
            <person name="Mateman C."/>
            <person name="Pijl A.S."/>
            <person name="de Ridder D."/>
            <person name="Groenen M.A."/>
            <person name="Visser M.E."/>
            <person name="Megens H.J."/>
        </authorList>
    </citation>
    <scope>NUCLEOTIDE SEQUENCE [LARGE SCALE GENOMIC DNA]</scope>
    <source>
        <strain evidence="7">WM2013NL</strain>
        <tissue evidence="7">Head and thorax</tissue>
    </source>
</reference>
<organism evidence="7 8">
    <name type="scientific">Operophtera brumata</name>
    <name type="common">Winter moth</name>
    <name type="synonym">Phalaena brumata</name>
    <dbReference type="NCBI Taxonomy" id="104452"/>
    <lineage>
        <taxon>Eukaryota</taxon>
        <taxon>Metazoa</taxon>
        <taxon>Ecdysozoa</taxon>
        <taxon>Arthropoda</taxon>
        <taxon>Hexapoda</taxon>
        <taxon>Insecta</taxon>
        <taxon>Pterygota</taxon>
        <taxon>Neoptera</taxon>
        <taxon>Endopterygota</taxon>
        <taxon>Lepidoptera</taxon>
        <taxon>Glossata</taxon>
        <taxon>Ditrysia</taxon>
        <taxon>Geometroidea</taxon>
        <taxon>Geometridae</taxon>
        <taxon>Larentiinae</taxon>
        <taxon>Operophtera</taxon>
    </lineage>
</organism>
<comment type="subcellular location">
    <subcellularLocation>
        <location evidence="1">Membrane</location>
        <topology evidence="1">Multi-pass membrane protein</topology>
    </subcellularLocation>
</comment>
<gene>
    <name evidence="7" type="ORF">OBRU01_20421</name>
</gene>
<name>A0A0L7KV69_OPEBR</name>
<evidence type="ECO:0000256" key="1">
    <source>
        <dbReference type="ARBA" id="ARBA00004141"/>
    </source>
</evidence>
<dbReference type="PANTHER" id="PTHR23511:SF35">
    <property type="entry name" value="MAJOR FACILITATOR SUPERFAMILY (MFS) PROFILE DOMAIN-CONTAINING PROTEIN"/>
    <property type="match status" value="1"/>
</dbReference>
<keyword evidence="4 6" id="KW-1133">Transmembrane helix</keyword>
<dbReference type="Gene3D" id="1.20.1250.20">
    <property type="entry name" value="MFS general substrate transporter like domains"/>
    <property type="match status" value="2"/>
</dbReference>
<accession>A0A0L7KV69</accession>
<dbReference type="STRING" id="104452.A0A0L7KV69"/>
<feature type="transmembrane region" description="Helical" evidence="6">
    <location>
        <begin position="72"/>
        <end position="92"/>
    </location>
</feature>
<keyword evidence="2" id="KW-0813">Transport</keyword>
<protein>
    <submittedName>
        <fullName evidence="7">Putative SV2-like protein 1</fullName>
    </submittedName>
</protein>
<evidence type="ECO:0000256" key="3">
    <source>
        <dbReference type="ARBA" id="ARBA00022692"/>
    </source>
</evidence>
<dbReference type="Proteomes" id="UP000037510">
    <property type="component" value="Unassembled WGS sequence"/>
</dbReference>
<feature type="transmembrane region" description="Helical" evidence="6">
    <location>
        <begin position="166"/>
        <end position="183"/>
    </location>
</feature>
<evidence type="ECO:0000256" key="5">
    <source>
        <dbReference type="ARBA" id="ARBA00023136"/>
    </source>
</evidence>
<keyword evidence="8" id="KW-1185">Reference proteome</keyword>
<comment type="caution">
    <text evidence="7">The sequence shown here is derived from an EMBL/GenBank/DDBJ whole genome shotgun (WGS) entry which is preliminary data.</text>
</comment>
<evidence type="ECO:0000256" key="6">
    <source>
        <dbReference type="SAM" id="Phobius"/>
    </source>
</evidence>
<dbReference type="PANTHER" id="PTHR23511">
    <property type="entry name" value="SYNAPTIC VESICLE GLYCOPROTEIN 2"/>
    <property type="match status" value="1"/>
</dbReference>
<evidence type="ECO:0000256" key="4">
    <source>
        <dbReference type="ARBA" id="ARBA00022989"/>
    </source>
</evidence>
<keyword evidence="5 6" id="KW-0472">Membrane</keyword>
<keyword evidence="3 6" id="KW-0812">Transmembrane</keyword>
<evidence type="ECO:0000313" key="7">
    <source>
        <dbReference type="EMBL" id="KOB67030.1"/>
    </source>
</evidence>
<feature type="transmembrane region" description="Helical" evidence="6">
    <location>
        <begin position="192"/>
        <end position="210"/>
    </location>
</feature>
<evidence type="ECO:0000313" key="8">
    <source>
        <dbReference type="Proteomes" id="UP000037510"/>
    </source>
</evidence>
<feature type="transmembrane region" description="Helical" evidence="6">
    <location>
        <begin position="134"/>
        <end position="154"/>
    </location>
</feature>
<feature type="transmembrane region" description="Helical" evidence="6">
    <location>
        <begin position="216"/>
        <end position="239"/>
    </location>
</feature>
<proteinExistence type="predicted"/>